<dbReference type="PROSITE" id="PS51198">
    <property type="entry name" value="UVRD_HELICASE_ATP_BIND"/>
    <property type="match status" value="1"/>
</dbReference>
<dbReference type="GO" id="GO:0005524">
    <property type="term" value="F:ATP binding"/>
    <property type="evidence" value="ECO:0007669"/>
    <property type="project" value="UniProtKB-UniRule"/>
</dbReference>
<keyword evidence="4 5" id="KW-0067">ATP-binding</keyword>
<name>A0A6N3FGX6_9CLOT</name>
<evidence type="ECO:0000256" key="5">
    <source>
        <dbReference type="PROSITE-ProRule" id="PRU00560"/>
    </source>
</evidence>
<proteinExistence type="predicted"/>
<dbReference type="NCBIfam" id="NF041464">
    <property type="entry name" value="HelD_BACSU"/>
    <property type="match status" value="1"/>
</dbReference>
<protein>
    <submittedName>
        <fullName evidence="8">Helicase IV</fullName>
        <ecNumber evidence="8">3.6.4.12</ecNumber>
    </submittedName>
</protein>
<dbReference type="InterPro" id="IPR014016">
    <property type="entry name" value="UvrD-like_ATP-bd"/>
</dbReference>
<dbReference type="PANTHER" id="PTHR11070:SF17">
    <property type="entry name" value="DNA HELICASE IV"/>
    <property type="match status" value="1"/>
</dbReference>
<dbReference type="InterPro" id="IPR027417">
    <property type="entry name" value="P-loop_NTPase"/>
</dbReference>
<evidence type="ECO:0000256" key="3">
    <source>
        <dbReference type="ARBA" id="ARBA00022806"/>
    </source>
</evidence>
<dbReference type="SUPFAM" id="SSF52540">
    <property type="entry name" value="P-loop containing nucleoside triphosphate hydrolases"/>
    <property type="match status" value="1"/>
</dbReference>
<keyword evidence="6" id="KW-0175">Coiled coil</keyword>
<evidence type="ECO:0000256" key="6">
    <source>
        <dbReference type="SAM" id="Coils"/>
    </source>
</evidence>
<reference evidence="8" key="1">
    <citation type="submission" date="2019-11" db="EMBL/GenBank/DDBJ databases">
        <authorList>
            <person name="Feng L."/>
        </authorList>
    </citation>
    <scope>NUCLEOTIDE SEQUENCE</scope>
    <source>
        <strain evidence="8">CTertiumLFYP3</strain>
    </source>
</reference>
<organism evidence="8">
    <name type="scientific">Clostridium tertium</name>
    <dbReference type="NCBI Taxonomy" id="1559"/>
    <lineage>
        <taxon>Bacteria</taxon>
        <taxon>Bacillati</taxon>
        <taxon>Bacillota</taxon>
        <taxon>Clostridia</taxon>
        <taxon>Eubacteriales</taxon>
        <taxon>Clostridiaceae</taxon>
        <taxon>Clostridium</taxon>
    </lineage>
</organism>
<evidence type="ECO:0000313" key="8">
    <source>
        <dbReference type="EMBL" id="VYU51488.1"/>
    </source>
</evidence>
<evidence type="ECO:0000259" key="7">
    <source>
        <dbReference type="PROSITE" id="PS51198"/>
    </source>
</evidence>
<dbReference type="Pfam" id="PF00580">
    <property type="entry name" value="UvrD-helicase"/>
    <property type="match status" value="1"/>
</dbReference>
<dbReference type="PANTHER" id="PTHR11070">
    <property type="entry name" value="UVRD / RECB / PCRA DNA HELICASE FAMILY MEMBER"/>
    <property type="match status" value="1"/>
</dbReference>
<evidence type="ECO:0000256" key="4">
    <source>
        <dbReference type="ARBA" id="ARBA00022840"/>
    </source>
</evidence>
<dbReference type="EC" id="3.6.4.12" evidence="8"/>
<dbReference type="EMBL" id="CACRTO010000037">
    <property type="protein sequence ID" value="VYU51488.1"/>
    <property type="molecule type" value="Genomic_DNA"/>
</dbReference>
<feature type="binding site" evidence="5">
    <location>
        <begin position="222"/>
        <end position="229"/>
    </location>
    <ligand>
        <name>ATP</name>
        <dbReference type="ChEBI" id="CHEBI:30616"/>
    </ligand>
</feature>
<feature type="domain" description="UvrD-like helicase ATP-binding" evidence="7">
    <location>
        <begin position="201"/>
        <end position="600"/>
    </location>
</feature>
<dbReference type="GO" id="GO:0043138">
    <property type="term" value="F:3'-5' DNA helicase activity"/>
    <property type="evidence" value="ECO:0007669"/>
    <property type="project" value="TreeGrafter"/>
</dbReference>
<feature type="coiled-coil region" evidence="6">
    <location>
        <begin position="3"/>
        <end position="51"/>
    </location>
</feature>
<dbReference type="GO" id="GO:0005829">
    <property type="term" value="C:cytosol"/>
    <property type="evidence" value="ECO:0007669"/>
    <property type="project" value="TreeGrafter"/>
</dbReference>
<dbReference type="InterPro" id="IPR048228">
    <property type="entry name" value="HelD_bacillota"/>
</dbReference>
<keyword evidence="1 5" id="KW-0547">Nucleotide-binding</keyword>
<dbReference type="GO" id="GO:0000725">
    <property type="term" value="P:recombinational repair"/>
    <property type="evidence" value="ECO:0007669"/>
    <property type="project" value="TreeGrafter"/>
</dbReference>
<keyword evidence="2 5" id="KW-0378">Hydrolase</keyword>
<evidence type="ECO:0000256" key="2">
    <source>
        <dbReference type="ARBA" id="ARBA00022801"/>
    </source>
</evidence>
<keyword evidence="3 5" id="KW-0347">Helicase</keyword>
<dbReference type="Gene3D" id="3.40.50.300">
    <property type="entry name" value="P-loop containing nucleotide triphosphate hydrolases"/>
    <property type="match status" value="3"/>
</dbReference>
<dbReference type="GO" id="GO:0016787">
    <property type="term" value="F:hydrolase activity"/>
    <property type="evidence" value="ECO:0007669"/>
    <property type="project" value="UniProtKB-UniRule"/>
</dbReference>
<dbReference type="AlphaFoldDB" id="A0A6N3FGX6"/>
<sequence length="761" mass="88228">MNKEGLKLERKILEEKREKINEELLEKRKSYDFIEEKLRALTKEAKGSYNEEKETTEKISSFLKKDIKSYEEAMMAPYFGRVDFRETKGQDESIYIGKQSISSTTDGEEIVVDWRTPVADLYYSGTGGYSYYKAPNGIIEGNLSLKRKFLFKDSKLEEIFDEGINEIIVKSGLEETDLVDEFLKINLEESRGKKLKEVVATIQKEQNDIIRWPKNLPIIVQGSAGSGKTTVALHRLAYLIYRYSEVIKGKDILVLAPNKLFLNYISDILPNLGVEEVNQTTFQELAFKFLKAKSKVKNKDEKLREIIENEDTLKSRLIINSSKIKGTLTFKAIIDRYIAILEGASVDIDNITVDGYILFNKREIMRLYLKDLKTYPINKRKDEIKRYLNLKLKEKIEILCLQVDLDWDGRIKEIKRELEDGEERRKKLIEVYSERDAIKDNIKNNSKKIMNEYFKEWRGINSKDIYLDLFKNEELFEMATMGKIPEEISDFMKKEVILNYSKGIIDEDDLGPILYIHMLLEGIDEKYKYSHIVVDEAQDYNPFQVYLINRLTKGNSLTLVGDIGQGIYYYKGIRDWKDIVDKVFEGNATYIQLTQSYRSTVEIIDFANLALEAQKLDLKKAKPVLRHGDEPKIIKCSNEKDAAEKIYAVIDEIINNGKSSIGIITKSLEEGKALEKIFKKNKKLNITLVKGNEKENNDDIVIIPSYLTKGLEFDATIIYNPSKENYSDTLLDQRLLYVSLTRALHYEYIIEIDNISTLINQ</sequence>
<dbReference type="RefSeq" id="WP_156627137.1">
    <property type="nucleotide sequence ID" value="NZ_CACRTO010000037.1"/>
</dbReference>
<dbReference type="GO" id="GO:0003677">
    <property type="term" value="F:DNA binding"/>
    <property type="evidence" value="ECO:0007669"/>
    <property type="project" value="InterPro"/>
</dbReference>
<evidence type="ECO:0000256" key="1">
    <source>
        <dbReference type="ARBA" id="ARBA00022741"/>
    </source>
</evidence>
<dbReference type="InterPro" id="IPR000212">
    <property type="entry name" value="DNA_helicase_UvrD/REP"/>
</dbReference>
<accession>A0A6N3FGX6</accession>
<gene>
    <name evidence="8" type="primary">helD_1</name>
    <name evidence="8" type="ORF">CTLFYP3_02682</name>
</gene>